<evidence type="ECO:0000256" key="8">
    <source>
        <dbReference type="ARBA" id="ARBA00023157"/>
    </source>
</evidence>
<dbReference type="Pfam" id="PF05572">
    <property type="entry name" value="Peptidase_M43"/>
    <property type="match status" value="1"/>
</dbReference>
<evidence type="ECO:0000313" key="12">
    <source>
        <dbReference type="Proteomes" id="UP001521931"/>
    </source>
</evidence>
<dbReference type="RefSeq" id="WP_239262860.1">
    <property type="nucleotide sequence ID" value="NZ_JAKRCV010000010.1"/>
</dbReference>
<evidence type="ECO:0000256" key="6">
    <source>
        <dbReference type="ARBA" id="ARBA00022833"/>
    </source>
</evidence>
<comment type="similarity">
    <text evidence="1">Belongs to the peptidase M43B family.</text>
</comment>
<evidence type="ECO:0000256" key="3">
    <source>
        <dbReference type="ARBA" id="ARBA00022723"/>
    </source>
</evidence>
<comment type="caution">
    <text evidence="11">The sequence shown here is derived from an EMBL/GenBank/DDBJ whole genome shotgun (WGS) entry which is preliminary data.</text>
</comment>
<sequence length="326" mass="34470">MSRRLALPGALAIAAAAAITAGPAAVATPAATSTAATSTAATSTAAQPSAAVQDCLELFSSARKRDTSAAEEPDVTRGSGAKAYGVLKSFPQLAPGSVTVPVVFHVTSDHVLTPTERARYERMIAAQMDVMNASYSGQTGGADTPFRWRLAGIDYTVNPAWYTVVPGKTEKAMKAALHTGDSRTLNVYTGDIGDGLLGWAYFPKDYNSGRDYLDGVVMLDESMPGGTAGKYALGDTLVHEAGHWLSLYHTFQGGCTWSNDFVADTPAEAHPQFDCPVGADSCDAPGLDPIHNFMDYTQDSCMDSFTAGQAKRMSDAWQYFRDPANA</sequence>
<evidence type="ECO:0000256" key="2">
    <source>
        <dbReference type="ARBA" id="ARBA00022670"/>
    </source>
</evidence>
<dbReference type="InterPro" id="IPR024079">
    <property type="entry name" value="MetalloPept_cat_dom_sf"/>
</dbReference>
<accession>A0ABS9Q096</accession>
<gene>
    <name evidence="11" type="ORF">MHL29_05235</name>
</gene>
<evidence type="ECO:0000256" key="9">
    <source>
        <dbReference type="SAM" id="SignalP"/>
    </source>
</evidence>
<dbReference type="Gene3D" id="3.40.390.10">
    <property type="entry name" value="Collagenase (Catalytic Domain)"/>
    <property type="match status" value="1"/>
</dbReference>
<protein>
    <submittedName>
        <fullName evidence="11">Zinc metalloprotease</fullName>
    </submittedName>
</protein>
<dbReference type="CDD" id="cd04275">
    <property type="entry name" value="ZnMc_pappalysin_like"/>
    <property type="match status" value="1"/>
</dbReference>
<keyword evidence="5" id="KW-0378">Hydrolase</keyword>
<feature type="domain" description="Peptidase M43 pregnancy-associated plasma-A" evidence="10">
    <location>
        <begin position="185"/>
        <end position="316"/>
    </location>
</feature>
<dbReference type="Proteomes" id="UP001521931">
    <property type="component" value="Unassembled WGS sequence"/>
</dbReference>
<dbReference type="SUPFAM" id="SSF55486">
    <property type="entry name" value="Metalloproteases ('zincins'), catalytic domain"/>
    <property type="match status" value="1"/>
</dbReference>
<proteinExistence type="inferred from homology"/>
<organism evidence="11 12">
    <name type="scientific">Arsenicicoccus bolidensis</name>
    <dbReference type="NCBI Taxonomy" id="229480"/>
    <lineage>
        <taxon>Bacteria</taxon>
        <taxon>Bacillati</taxon>
        <taxon>Actinomycetota</taxon>
        <taxon>Actinomycetes</taxon>
        <taxon>Micrococcales</taxon>
        <taxon>Intrasporangiaceae</taxon>
        <taxon>Arsenicicoccus</taxon>
    </lineage>
</organism>
<dbReference type="InterPro" id="IPR008754">
    <property type="entry name" value="Peptidase_M43"/>
</dbReference>
<keyword evidence="8" id="KW-1015">Disulfide bond</keyword>
<dbReference type="GO" id="GO:0008237">
    <property type="term" value="F:metallopeptidase activity"/>
    <property type="evidence" value="ECO:0007669"/>
    <property type="project" value="UniProtKB-KW"/>
</dbReference>
<evidence type="ECO:0000256" key="5">
    <source>
        <dbReference type="ARBA" id="ARBA00022801"/>
    </source>
</evidence>
<keyword evidence="6" id="KW-0862">Zinc</keyword>
<feature type="chain" id="PRO_5046860102" evidence="9">
    <location>
        <begin position="28"/>
        <end position="326"/>
    </location>
</feature>
<feature type="signal peptide" evidence="9">
    <location>
        <begin position="1"/>
        <end position="27"/>
    </location>
</feature>
<keyword evidence="7 11" id="KW-0482">Metalloprotease</keyword>
<keyword evidence="3" id="KW-0479">Metal-binding</keyword>
<dbReference type="PANTHER" id="PTHR47466">
    <property type="match status" value="1"/>
</dbReference>
<keyword evidence="4 9" id="KW-0732">Signal</keyword>
<evidence type="ECO:0000256" key="7">
    <source>
        <dbReference type="ARBA" id="ARBA00023049"/>
    </source>
</evidence>
<evidence type="ECO:0000259" key="10">
    <source>
        <dbReference type="Pfam" id="PF05572"/>
    </source>
</evidence>
<evidence type="ECO:0000256" key="4">
    <source>
        <dbReference type="ARBA" id="ARBA00022729"/>
    </source>
</evidence>
<evidence type="ECO:0000313" key="11">
    <source>
        <dbReference type="EMBL" id="MCG7321303.1"/>
    </source>
</evidence>
<dbReference type="PANTHER" id="PTHR47466:SF1">
    <property type="entry name" value="METALLOPROTEASE MEP1 (AFU_ORTHOLOGUE AFUA_1G07730)-RELATED"/>
    <property type="match status" value="1"/>
</dbReference>
<keyword evidence="2" id="KW-0645">Protease</keyword>
<dbReference type="EMBL" id="JAKRCV010000010">
    <property type="protein sequence ID" value="MCG7321303.1"/>
    <property type="molecule type" value="Genomic_DNA"/>
</dbReference>
<evidence type="ECO:0000256" key="1">
    <source>
        <dbReference type="ARBA" id="ARBA00008721"/>
    </source>
</evidence>
<keyword evidence="12" id="KW-1185">Reference proteome</keyword>
<name>A0ABS9Q096_9MICO</name>
<reference evidence="11 12" key="1">
    <citation type="submission" date="2022-02" db="EMBL/GenBank/DDBJ databases">
        <title>Uncovering new skin microbiome diversity through culturing and metagenomics.</title>
        <authorList>
            <person name="Conlan S."/>
            <person name="Deming C."/>
            <person name="Nisc Comparative Sequencing Program N."/>
            <person name="Segre J.A."/>
        </authorList>
    </citation>
    <scope>NUCLEOTIDE SEQUENCE [LARGE SCALE GENOMIC DNA]</scope>
    <source>
        <strain evidence="11 12">ACRQZ</strain>
    </source>
</reference>